<feature type="region of interest" description="Disordered" evidence="1">
    <location>
        <begin position="519"/>
        <end position="589"/>
    </location>
</feature>
<reference evidence="2" key="1">
    <citation type="journal article" date="2021" name="Proc. Natl. Acad. Sci. U.S.A.">
        <title>Three genomes in the algal genus Volvox reveal the fate of a haploid sex-determining region after a transition to homothallism.</title>
        <authorList>
            <person name="Yamamoto K."/>
            <person name="Hamaji T."/>
            <person name="Kawai-Toyooka H."/>
            <person name="Matsuzaki R."/>
            <person name="Takahashi F."/>
            <person name="Nishimura Y."/>
            <person name="Kawachi M."/>
            <person name="Noguchi H."/>
            <person name="Minakuchi Y."/>
            <person name="Umen J.G."/>
            <person name="Toyoda A."/>
            <person name="Nozaki H."/>
        </authorList>
    </citation>
    <scope>NUCLEOTIDE SEQUENCE</scope>
    <source>
        <strain evidence="2">NIES-3780</strain>
    </source>
</reference>
<dbReference type="EMBL" id="BNCO01000029">
    <property type="protein sequence ID" value="GIL57947.1"/>
    <property type="molecule type" value="Genomic_DNA"/>
</dbReference>
<feature type="compositionally biased region" description="Low complexity" evidence="1">
    <location>
        <begin position="633"/>
        <end position="647"/>
    </location>
</feature>
<sequence>MEQQFQQLTPQNGDCQAVVFFHGRKVTNLPASSVVITVPATQQLSGLATGNVATSVSNTSPTRPDATTKPSTASRGANLTFTELAALTNSTRGDKLRDTRVWVAGLTMNPQPPGAPPATAPSTSETMTFTGPCPVFHHFPNQPSKNKQCIPHRRSDDNRLFKQHLTSTVGIAAGGGGGGGGGASCSMEPSDSRRGSHFSGGNDGSVVDTVSGSGGAVTSPVGGRQTRASSATTTSSFGPLDTHPCSSSGPWADFVVTTGAPLATSTTTTTVGTVAATTTAASGAAAAAAVATAAVAGIAAASGGNGTSASTAIVISAAAAGSGGSWTSGDNDEETAPLLSAYVAAMPSAGVAPPNEDIRIASKRQRSTGDSIWSASRQHHSHPHPHCPQFLAGSAAAVAVATVSSSPTPPETPGGGGGNGGGGGGGGNGGGGGGGGGGSAATAAAASSPALTLPCAVPPRRLTQQHINTHPNHYPQHPHGAPYHLQHSHQHLLPQSQGRRQSLESYRLPLVTGGAAGGTCASATPTATPTATNSPVQSDRGAPSCRVVPTPSLVRDIPRTMFDVSDISDKSTDSSDEEPEECGISLRLPPLQPCVSSHSKVLRASVDGDLGPRPRQPGHSFFTDSQDEFDSWQPQLQQQQQQHPHSP</sequence>
<feature type="region of interest" description="Disordered" evidence="1">
    <location>
        <begin position="52"/>
        <end position="74"/>
    </location>
</feature>
<feature type="compositionally biased region" description="Polar residues" evidence="1">
    <location>
        <begin position="52"/>
        <end position="62"/>
    </location>
</feature>
<name>A0A8J4BB60_9CHLO</name>
<feature type="region of interest" description="Disordered" evidence="1">
    <location>
        <begin position="363"/>
        <end position="389"/>
    </location>
</feature>
<feature type="non-terminal residue" evidence="2">
    <location>
        <position position="1"/>
    </location>
</feature>
<dbReference type="Proteomes" id="UP000747399">
    <property type="component" value="Unassembled WGS sequence"/>
</dbReference>
<proteinExistence type="predicted"/>
<protein>
    <submittedName>
        <fullName evidence="2">Uncharacterized protein</fullName>
    </submittedName>
</protein>
<dbReference type="AlphaFoldDB" id="A0A8J4BB60"/>
<evidence type="ECO:0000313" key="2">
    <source>
        <dbReference type="EMBL" id="GIL57947.1"/>
    </source>
</evidence>
<evidence type="ECO:0000256" key="1">
    <source>
        <dbReference type="SAM" id="MobiDB-lite"/>
    </source>
</evidence>
<feature type="compositionally biased region" description="Low complexity" evidence="1">
    <location>
        <begin position="204"/>
        <end position="236"/>
    </location>
</feature>
<comment type="caution">
    <text evidence="2">The sequence shown here is derived from an EMBL/GenBank/DDBJ whole genome shotgun (WGS) entry which is preliminary data.</text>
</comment>
<evidence type="ECO:0000313" key="3">
    <source>
        <dbReference type="Proteomes" id="UP000747399"/>
    </source>
</evidence>
<accession>A0A8J4BB60</accession>
<feature type="compositionally biased region" description="Gly residues" evidence="1">
    <location>
        <begin position="172"/>
        <end position="183"/>
    </location>
</feature>
<dbReference type="PANTHER" id="PTHR31535">
    <property type="match status" value="1"/>
</dbReference>
<feature type="region of interest" description="Disordered" evidence="1">
    <location>
        <begin position="401"/>
        <end position="442"/>
    </location>
</feature>
<feature type="region of interest" description="Disordered" evidence="1">
    <location>
        <begin position="171"/>
        <end position="242"/>
    </location>
</feature>
<gene>
    <name evidence="2" type="ORF">Vafri_13133</name>
</gene>
<dbReference type="PANTHER" id="PTHR31535:SF3">
    <property type="entry name" value="REGULATORY PROTEIN ZESTE"/>
    <property type="match status" value="1"/>
</dbReference>
<feature type="region of interest" description="Disordered" evidence="1">
    <location>
        <begin position="605"/>
        <end position="647"/>
    </location>
</feature>
<feature type="compositionally biased region" description="Low complexity" evidence="1">
    <location>
        <begin position="519"/>
        <end position="532"/>
    </location>
</feature>
<organism evidence="2 3">
    <name type="scientific">Volvox africanus</name>
    <dbReference type="NCBI Taxonomy" id="51714"/>
    <lineage>
        <taxon>Eukaryota</taxon>
        <taxon>Viridiplantae</taxon>
        <taxon>Chlorophyta</taxon>
        <taxon>core chlorophytes</taxon>
        <taxon>Chlorophyceae</taxon>
        <taxon>CS clade</taxon>
        <taxon>Chlamydomonadales</taxon>
        <taxon>Volvocaceae</taxon>
        <taxon>Volvox</taxon>
    </lineage>
</organism>
<feature type="compositionally biased region" description="Gly residues" evidence="1">
    <location>
        <begin position="413"/>
        <end position="439"/>
    </location>
</feature>
<feature type="region of interest" description="Disordered" evidence="1">
    <location>
        <begin position="466"/>
        <end position="491"/>
    </location>
</feature>
<keyword evidence="3" id="KW-1185">Reference proteome</keyword>